<reference evidence="2" key="1">
    <citation type="submission" date="2013-11" db="EMBL/GenBank/DDBJ databases">
        <title>Genome sequence of the fusiform rust pathogen reveals effectors for host alternation and coevolution with pine.</title>
        <authorList>
            <consortium name="DOE Joint Genome Institute"/>
            <person name="Smith K."/>
            <person name="Pendleton A."/>
            <person name="Kubisiak T."/>
            <person name="Anderson C."/>
            <person name="Salamov A."/>
            <person name="Aerts A."/>
            <person name="Riley R."/>
            <person name="Clum A."/>
            <person name="Lindquist E."/>
            <person name="Ence D."/>
            <person name="Campbell M."/>
            <person name="Kronenberg Z."/>
            <person name="Feau N."/>
            <person name="Dhillon B."/>
            <person name="Hamelin R."/>
            <person name="Burleigh J."/>
            <person name="Smith J."/>
            <person name="Yandell M."/>
            <person name="Nelson C."/>
            <person name="Grigoriev I."/>
            <person name="Davis J."/>
        </authorList>
    </citation>
    <scope>NUCLEOTIDE SEQUENCE</scope>
    <source>
        <strain evidence="2">G11</strain>
    </source>
</reference>
<accession>A0A9P6TFI5</accession>
<sequence>MRLPPTQPLQDPTQCAPMNSQLGPGNPFHLHSPRFQRHQTSQLTFQEDFLQKKAFLYPLKSLDPHLTTSKLPLSRGPSTCMSHPCQAERFRFPVHSPFVHLNSSLQSRSPSH</sequence>
<dbReference type="AlphaFoldDB" id="A0A9P6TFI5"/>
<gene>
    <name evidence="2" type="ORF">CROQUDRAFT_652369</name>
</gene>
<evidence type="ECO:0000313" key="2">
    <source>
        <dbReference type="EMBL" id="KAG0150442.1"/>
    </source>
</evidence>
<dbReference type="Proteomes" id="UP000886653">
    <property type="component" value="Unassembled WGS sequence"/>
</dbReference>
<proteinExistence type="predicted"/>
<keyword evidence="3" id="KW-1185">Reference proteome</keyword>
<feature type="region of interest" description="Disordered" evidence="1">
    <location>
        <begin position="1"/>
        <end position="37"/>
    </location>
</feature>
<feature type="compositionally biased region" description="Low complexity" evidence="1">
    <location>
        <begin position="1"/>
        <end position="14"/>
    </location>
</feature>
<name>A0A9P6TFI5_9BASI</name>
<evidence type="ECO:0000256" key="1">
    <source>
        <dbReference type="SAM" id="MobiDB-lite"/>
    </source>
</evidence>
<protein>
    <submittedName>
        <fullName evidence="2">Uncharacterized protein</fullName>
    </submittedName>
</protein>
<dbReference type="EMBL" id="MU167219">
    <property type="protein sequence ID" value="KAG0150442.1"/>
    <property type="molecule type" value="Genomic_DNA"/>
</dbReference>
<evidence type="ECO:0000313" key="3">
    <source>
        <dbReference type="Proteomes" id="UP000886653"/>
    </source>
</evidence>
<organism evidence="2 3">
    <name type="scientific">Cronartium quercuum f. sp. fusiforme G11</name>
    <dbReference type="NCBI Taxonomy" id="708437"/>
    <lineage>
        <taxon>Eukaryota</taxon>
        <taxon>Fungi</taxon>
        <taxon>Dikarya</taxon>
        <taxon>Basidiomycota</taxon>
        <taxon>Pucciniomycotina</taxon>
        <taxon>Pucciniomycetes</taxon>
        <taxon>Pucciniales</taxon>
        <taxon>Coleosporiaceae</taxon>
        <taxon>Cronartium</taxon>
    </lineage>
</organism>
<feature type="non-terminal residue" evidence="2">
    <location>
        <position position="112"/>
    </location>
</feature>
<comment type="caution">
    <text evidence="2">The sequence shown here is derived from an EMBL/GenBank/DDBJ whole genome shotgun (WGS) entry which is preliminary data.</text>
</comment>